<protein>
    <recommendedName>
        <fullName evidence="2">Bulb-type lectin domain-containing protein</fullName>
    </recommendedName>
</protein>
<dbReference type="AlphaFoldDB" id="A0A3A8NKN6"/>
<dbReference type="InterPro" id="IPR001480">
    <property type="entry name" value="Bulb-type_lectin_dom"/>
</dbReference>
<sequence length="194" mass="20667">MKNLIVTMFALVMAIIPMQANAQTLQANQALMAGQQLYSSNGKYKLVMQASDGNLVVYRVTNNAVIWATNVFGGTGAVMQEDRNFVVYGNIANPATWRWASNTSAPVVDTAAYLQLGDDGALTIYSGAGQKVWGTSADPAETPVCPPGSLPGYYPICMFPNTPRQANVTAQALCWAEANQIAQDSSGGYAGYCH</sequence>
<accession>A0A3A8NKN6</accession>
<dbReference type="EMBL" id="RAWB01000592">
    <property type="protein sequence ID" value="RKH44788.1"/>
    <property type="molecule type" value="Genomic_DNA"/>
</dbReference>
<dbReference type="Proteomes" id="UP000272888">
    <property type="component" value="Unassembled WGS sequence"/>
</dbReference>
<dbReference type="SUPFAM" id="SSF51110">
    <property type="entry name" value="alpha-D-mannose-specific plant lectins"/>
    <property type="match status" value="2"/>
</dbReference>
<gene>
    <name evidence="3" type="ORF">D7V93_35945</name>
</gene>
<feature type="domain" description="Bulb-type lectin" evidence="2">
    <location>
        <begin position="22"/>
        <end position="137"/>
    </location>
</feature>
<feature type="chain" id="PRO_5017324940" description="Bulb-type lectin domain-containing protein" evidence="1">
    <location>
        <begin position="23"/>
        <end position="194"/>
    </location>
</feature>
<name>A0A3A8NKN6_9BACT</name>
<evidence type="ECO:0000256" key="1">
    <source>
        <dbReference type="SAM" id="SignalP"/>
    </source>
</evidence>
<dbReference type="PROSITE" id="PS50927">
    <property type="entry name" value="BULB_LECTIN"/>
    <property type="match status" value="1"/>
</dbReference>
<evidence type="ECO:0000313" key="3">
    <source>
        <dbReference type="EMBL" id="RKH44788.1"/>
    </source>
</evidence>
<feature type="signal peptide" evidence="1">
    <location>
        <begin position="1"/>
        <end position="22"/>
    </location>
</feature>
<evidence type="ECO:0000313" key="4">
    <source>
        <dbReference type="Proteomes" id="UP000272888"/>
    </source>
</evidence>
<dbReference type="InterPro" id="IPR036426">
    <property type="entry name" value="Bulb-type_lectin_dom_sf"/>
</dbReference>
<dbReference type="RefSeq" id="WP_120647655.1">
    <property type="nucleotide sequence ID" value="NZ_RAWB01000592.1"/>
</dbReference>
<keyword evidence="1" id="KW-0732">Signal</keyword>
<proteinExistence type="predicted"/>
<dbReference type="SMART" id="SM00108">
    <property type="entry name" value="B_lectin"/>
    <property type="match status" value="1"/>
</dbReference>
<reference evidence="4" key="1">
    <citation type="submission" date="2018-09" db="EMBL/GenBank/DDBJ databases">
        <authorList>
            <person name="Livingstone P.G."/>
            <person name="Whitworth D.E."/>
        </authorList>
    </citation>
    <scope>NUCLEOTIDE SEQUENCE [LARGE SCALE GENOMIC DNA]</scope>
    <source>
        <strain evidence="4">CA051B</strain>
    </source>
</reference>
<organism evidence="3 4">
    <name type="scientific">Corallococcus llansteffanensis</name>
    <dbReference type="NCBI Taxonomy" id="2316731"/>
    <lineage>
        <taxon>Bacteria</taxon>
        <taxon>Pseudomonadati</taxon>
        <taxon>Myxococcota</taxon>
        <taxon>Myxococcia</taxon>
        <taxon>Myxococcales</taxon>
        <taxon>Cystobacterineae</taxon>
        <taxon>Myxococcaceae</taxon>
        <taxon>Corallococcus</taxon>
    </lineage>
</organism>
<evidence type="ECO:0000259" key="2">
    <source>
        <dbReference type="PROSITE" id="PS50927"/>
    </source>
</evidence>
<comment type="caution">
    <text evidence="3">The sequence shown here is derived from an EMBL/GenBank/DDBJ whole genome shotgun (WGS) entry which is preliminary data.</text>
</comment>
<keyword evidence="4" id="KW-1185">Reference proteome</keyword>
<dbReference type="Gene3D" id="2.90.10.10">
    <property type="entry name" value="Bulb-type lectin domain"/>
    <property type="match status" value="2"/>
</dbReference>